<dbReference type="CDD" id="cd05233">
    <property type="entry name" value="SDR_c"/>
    <property type="match status" value="1"/>
</dbReference>
<organism evidence="4 5">
    <name type="scientific">Septoria linicola</name>
    <dbReference type="NCBI Taxonomy" id="215465"/>
    <lineage>
        <taxon>Eukaryota</taxon>
        <taxon>Fungi</taxon>
        <taxon>Dikarya</taxon>
        <taxon>Ascomycota</taxon>
        <taxon>Pezizomycotina</taxon>
        <taxon>Dothideomycetes</taxon>
        <taxon>Dothideomycetidae</taxon>
        <taxon>Mycosphaerellales</taxon>
        <taxon>Mycosphaerellaceae</taxon>
        <taxon>Septoria</taxon>
    </lineage>
</organism>
<dbReference type="InterPro" id="IPR036291">
    <property type="entry name" value="NAD(P)-bd_dom_sf"/>
</dbReference>
<dbReference type="Proteomes" id="UP001056384">
    <property type="component" value="Chromosome 5"/>
</dbReference>
<reference evidence="4" key="1">
    <citation type="submission" date="2022-06" db="EMBL/GenBank/DDBJ databases">
        <title>Complete genome sequences of two strains of the flax pathogen Septoria linicola.</title>
        <authorList>
            <person name="Lapalu N."/>
            <person name="Simon A."/>
            <person name="Demenou B."/>
            <person name="Paumier D."/>
            <person name="Guillot M.-P."/>
            <person name="Gout L."/>
            <person name="Valade R."/>
        </authorList>
    </citation>
    <scope>NUCLEOTIDE SEQUENCE</scope>
    <source>
        <strain evidence="4">SE15195</strain>
    </source>
</reference>
<evidence type="ECO:0000256" key="1">
    <source>
        <dbReference type="ARBA" id="ARBA00006484"/>
    </source>
</evidence>
<gene>
    <name evidence="4" type="ORF">Slin15195_G072520</name>
</gene>
<feature type="compositionally biased region" description="Pro residues" evidence="3">
    <location>
        <begin position="23"/>
        <end position="34"/>
    </location>
</feature>
<dbReference type="Gene3D" id="3.40.50.720">
    <property type="entry name" value="NAD(P)-binding Rossmann-like Domain"/>
    <property type="match status" value="1"/>
</dbReference>
<protein>
    <submittedName>
        <fullName evidence="4">NAD(P)-binding domain superfamily</fullName>
    </submittedName>
</protein>
<evidence type="ECO:0000256" key="2">
    <source>
        <dbReference type="ARBA" id="ARBA00023002"/>
    </source>
</evidence>
<dbReference type="EMBL" id="CP099422">
    <property type="protein sequence ID" value="USW53933.1"/>
    <property type="molecule type" value="Genomic_DNA"/>
</dbReference>
<feature type="region of interest" description="Disordered" evidence="3">
    <location>
        <begin position="1"/>
        <end position="36"/>
    </location>
</feature>
<keyword evidence="2" id="KW-0560">Oxidoreductase</keyword>
<comment type="similarity">
    <text evidence="1">Belongs to the short-chain dehydrogenases/reductases (SDR) family.</text>
</comment>
<dbReference type="PANTHER" id="PTHR43669">
    <property type="entry name" value="5-KETO-D-GLUCONATE 5-REDUCTASE"/>
    <property type="match status" value="1"/>
</dbReference>
<proteinExistence type="inferred from homology"/>
<accession>A0A9Q9AVF9</accession>
<evidence type="ECO:0000313" key="5">
    <source>
        <dbReference type="Proteomes" id="UP001056384"/>
    </source>
</evidence>
<evidence type="ECO:0000256" key="3">
    <source>
        <dbReference type="SAM" id="MobiDB-lite"/>
    </source>
</evidence>
<dbReference type="GO" id="GO:0016491">
    <property type="term" value="F:oxidoreductase activity"/>
    <property type="evidence" value="ECO:0007669"/>
    <property type="project" value="UniProtKB-KW"/>
</dbReference>
<dbReference type="PANTHER" id="PTHR43669:SF3">
    <property type="entry name" value="ALCOHOL DEHYDROGENASE, PUTATIVE (AFU_ORTHOLOGUE AFUA_3G03445)-RELATED"/>
    <property type="match status" value="1"/>
</dbReference>
<dbReference type="AlphaFoldDB" id="A0A9Q9AVF9"/>
<dbReference type="SUPFAM" id="SSF51735">
    <property type="entry name" value="NAD(P)-binding Rossmann-fold domains"/>
    <property type="match status" value="1"/>
</dbReference>
<name>A0A9Q9AVF9_9PEZI</name>
<keyword evidence="5" id="KW-1185">Reference proteome</keyword>
<evidence type="ECO:0000313" key="4">
    <source>
        <dbReference type="EMBL" id="USW53933.1"/>
    </source>
</evidence>
<sequence length="306" mass="33927">MPDWGTQAISQAFKTSHSHPPPHPRPLQNHPPHPLNRLHPLILTSRRISGLQETTAACKAINPNLHIEIIGSDTTSAESISSLAEKITSIFGRLDIVVVNSGSSGGPVVTDITQTDPTHIPQRYECELHRNVLLRQIYLIPLLLLPSSSPSQQEQENDLDSNKHQTQNEAAKKSFIMTSSLATLLLRGPIANTQYCVSKCAQLKLLEHIHEQFFPRGINCFAVHPGAVLSEMADETTPDEFRPYLTDSPDLCGAFCVWLSSQKGEGRDKGWLSGRLVNAKWDVDELEGMKEEIVEKDALKLRLSLP</sequence>